<evidence type="ECO:0000313" key="7">
    <source>
        <dbReference type="EMBL" id="MDR0181662.1"/>
    </source>
</evidence>
<protein>
    <submittedName>
        <fullName evidence="7">O-antigen ligase family protein</fullName>
    </submittedName>
</protein>
<evidence type="ECO:0000256" key="1">
    <source>
        <dbReference type="ARBA" id="ARBA00004141"/>
    </source>
</evidence>
<dbReference type="PANTHER" id="PTHR37422:SF13">
    <property type="entry name" value="LIPOPOLYSACCHARIDE BIOSYNTHESIS PROTEIN PA4999-RELATED"/>
    <property type="match status" value="1"/>
</dbReference>
<evidence type="ECO:0000256" key="2">
    <source>
        <dbReference type="ARBA" id="ARBA00022692"/>
    </source>
</evidence>
<keyword evidence="7" id="KW-0436">Ligase</keyword>
<evidence type="ECO:0000256" key="3">
    <source>
        <dbReference type="ARBA" id="ARBA00022989"/>
    </source>
</evidence>
<feature type="transmembrane region" description="Helical" evidence="5">
    <location>
        <begin position="260"/>
        <end position="278"/>
    </location>
</feature>
<keyword evidence="4 5" id="KW-0472">Membrane</keyword>
<organism evidence="7 8">
    <name type="scientific">Lysobacter arvi</name>
    <dbReference type="NCBI Taxonomy" id="3038776"/>
    <lineage>
        <taxon>Bacteria</taxon>
        <taxon>Pseudomonadati</taxon>
        <taxon>Pseudomonadota</taxon>
        <taxon>Gammaproteobacteria</taxon>
        <taxon>Lysobacterales</taxon>
        <taxon>Lysobacteraceae</taxon>
        <taxon>Lysobacter</taxon>
    </lineage>
</organism>
<sequence length="295" mass="32104">MKKMPRALAVAGALISSIVIFQAARGSAVSDGSAVYIELFGGLVNKNGMASILLYGVVSSAWLAVNGKRRYWILCIYQIAVTFYIGARSATLVAAVMVVSVALAVSPNRRSILLRIVGFGLAIAVAAITIVQSGMFADRVSRMAELVHLDANELTAASSRLLLWNAAWEEFVRSPWIGHGNGTFSYSGGNWLDGMYEPHNSVLQVLYSGGVVGMFCFSGLIFFGFMKGDMRRKKLCLLLLAAYLLNSMVGIIWIRGDGHLFWLIFFLMAIAPAGDRHVRDIKPANSHAFRVSPTF</sequence>
<dbReference type="Proteomes" id="UP001233535">
    <property type="component" value="Unassembled WGS sequence"/>
</dbReference>
<dbReference type="InterPro" id="IPR051533">
    <property type="entry name" value="WaaL-like"/>
</dbReference>
<name>A0ABU1C906_9GAMM</name>
<dbReference type="PANTHER" id="PTHR37422">
    <property type="entry name" value="TEICHURONIC ACID BIOSYNTHESIS PROTEIN TUAE"/>
    <property type="match status" value="1"/>
</dbReference>
<feature type="transmembrane region" description="Helical" evidence="5">
    <location>
        <begin position="47"/>
        <end position="64"/>
    </location>
</feature>
<reference evidence="7 8" key="1">
    <citation type="submission" date="2023-04" db="EMBL/GenBank/DDBJ databases">
        <title>Lysobacter sp. strain UC isolated from soil sample.</title>
        <authorList>
            <person name="Choksket S."/>
            <person name="Harshvardhan F."/>
            <person name="Rana R."/>
            <person name="Patil P.B."/>
            <person name="Korpole S."/>
        </authorList>
    </citation>
    <scope>NUCLEOTIDE SEQUENCE [LARGE SCALE GENOMIC DNA]</scope>
    <source>
        <strain evidence="7 8">UC</strain>
    </source>
</reference>
<feature type="transmembrane region" description="Helical" evidence="5">
    <location>
        <begin position="93"/>
        <end position="109"/>
    </location>
</feature>
<feature type="transmembrane region" description="Helical" evidence="5">
    <location>
        <begin position="235"/>
        <end position="254"/>
    </location>
</feature>
<evidence type="ECO:0000313" key="8">
    <source>
        <dbReference type="Proteomes" id="UP001233535"/>
    </source>
</evidence>
<feature type="transmembrane region" description="Helical" evidence="5">
    <location>
        <begin position="71"/>
        <end position="87"/>
    </location>
</feature>
<feature type="domain" description="O-antigen ligase-related" evidence="6">
    <location>
        <begin position="74"/>
        <end position="217"/>
    </location>
</feature>
<evidence type="ECO:0000256" key="5">
    <source>
        <dbReference type="SAM" id="Phobius"/>
    </source>
</evidence>
<gene>
    <name evidence="7" type="ORF">P8609_01590</name>
</gene>
<feature type="transmembrane region" description="Helical" evidence="5">
    <location>
        <begin position="205"/>
        <end position="223"/>
    </location>
</feature>
<proteinExistence type="predicted"/>
<evidence type="ECO:0000259" key="6">
    <source>
        <dbReference type="Pfam" id="PF04932"/>
    </source>
</evidence>
<keyword evidence="3 5" id="KW-1133">Transmembrane helix</keyword>
<comment type="subcellular location">
    <subcellularLocation>
        <location evidence="1">Membrane</location>
        <topology evidence="1">Multi-pass membrane protein</topology>
    </subcellularLocation>
</comment>
<dbReference type="Pfam" id="PF04932">
    <property type="entry name" value="Wzy_C"/>
    <property type="match status" value="1"/>
</dbReference>
<accession>A0ABU1C906</accession>
<evidence type="ECO:0000256" key="4">
    <source>
        <dbReference type="ARBA" id="ARBA00023136"/>
    </source>
</evidence>
<dbReference type="GO" id="GO:0016874">
    <property type="term" value="F:ligase activity"/>
    <property type="evidence" value="ECO:0007669"/>
    <property type="project" value="UniProtKB-KW"/>
</dbReference>
<feature type="transmembrane region" description="Helical" evidence="5">
    <location>
        <begin position="116"/>
        <end position="137"/>
    </location>
</feature>
<keyword evidence="2 5" id="KW-0812">Transmembrane</keyword>
<keyword evidence="8" id="KW-1185">Reference proteome</keyword>
<comment type="caution">
    <text evidence="7">The sequence shown here is derived from an EMBL/GenBank/DDBJ whole genome shotgun (WGS) entry which is preliminary data.</text>
</comment>
<dbReference type="EMBL" id="JARUHG010000001">
    <property type="protein sequence ID" value="MDR0181662.1"/>
    <property type="molecule type" value="Genomic_DNA"/>
</dbReference>
<dbReference type="InterPro" id="IPR007016">
    <property type="entry name" value="O-antigen_ligase-rel_domated"/>
</dbReference>